<dbReference type="EMBL" id="LSYV01000103">
    <property type="protein sequence ID" value="KXZ43116.1"/>
    <property type="molecule type" value="Genomic_DNA"/>
</dbReference>
<feature type="chain" id="PRO_5007561778" evidence="1">
    <location>
        <begin position="20"/>
        <end position="81"/>
    </location>
</feature>
<accession>A0A150FZR7</accession>
<organism evidence="2 3">
    <name type="scientific">Gonium pectorale</name>
    <name type="common">Green alga</name>
    <dbReference type="NCBI Taxonomy" id="33097"/>
    <lineage>
        <taxon>Eukaryota</taxon>
        <taxon>Viridiplantae</taxon>
        <taxon>Chlorophyta</taxon>
        <taxon>core chlorophytes</taxon>
        <taxon>Chlorophyceae</taxon>
        <taxon>CS clade</taxon>
        <taxon>Chlamydomonadales</taxon>
        <taxon>Volvocaceae</taxon>
        <taxon>Gonium</taxon>
    </lineage>
</organism>
<feature type="signal peptide" evidence="1">
    <location>
        <begin position="1"/>
        <end position="19"/>
    </location>
</feature>
<comment type="caution">
    <text evidence="2">The sequence shown here is derived from an EMBL/GenBank/DDBJ whole genome shotgun (WGS) entry which is preliminary data.</text>
</comment>
<reference evidence="3" key="1">
    <citation type="journal article" date="2016" name="Nat. Commun.">
        <title>The Gonium pectorale genome demonstrates co-option of cell cycle regulation during the evolution of multicellularity.</title>
        <authorList>
            <person name="Hanschen E.R."/>
            <person name="Marriage T.N."/>
            <person name="Ferris P.J."/>
            <person name="Hamaji T."/>
            <person name="Toyoda A."/>
            <person name="Fujiyama A."/>
            <person name="Neme R."/>
            <person name="Noguchi H."/>
            <person name="Minakuchi Y."/>
            <person name="Suzuki M."/>
            <person name="Kawai-Toyooka H."/>
            <person name="Smith D.R."/>
            <person name="Sparks H."/>
            <person name="Anderson J."/>
            <person name="Bakaric R."/>
            <person name="Luria V."/>
            <person name="Karger A."/>
            <person name="Kirschner M.W."/>
            <person name="Durand P.M."/>
            <person name="Michod R.E."/>
            <person name="Nozaki H."/>
            <person name="Olson B.J."/>
        </authorList>
    </citation>
    <scope>NUCLEOTIDE SEQUENCE [LARGE SCALE GENOMIC DNA]</scope>
    <source>
        <strain evidence="3">NIES-2863</strain>
    </source>
</reference>
<keyword evidence="3" id="KW-1185">Reference proteome</keyword>
<proteinExistence type="predicted"/>
<dbReference type="AlphaFoldDB" id="A0A150FZR7"/>
<dbReference type="Proteomes" id="UP000075714">
    <property type="component" value="Unassembled WGS sequence"/>
</dbReference>
<gene>
    <name evidence="2" type="ORF">GPECTOR_102g69</name>
</gene>
<protein>
    <submittedName>
        <fullName evidence="2">Uncharacterized protein</fullName>
    </submittedName>
</protein>
<evidence type="ECO:0000313" key="2">
    <source>
        <dbReference type="EMBL" id="KXZ43116.1"/>
    </source>
</evidence>
<sequence length="81" mass="8107">MALSVLAFAGLIKVPEGEGEKAPQGPEGPVALILDVPGKQAVWDLAKAGVEISAAGLAQAVADFRAGKLGPGKALGEEDDE</sequence>
<dbReference type="OrthoDB" id="526128at2759"/>
<name>A0A150FZR7_GONPE</name>
<keyword evidence="1" id="KW-0732">Signal</keyword>
<evidence type="ECO:0000313" key="3">
    <source>
        <dbReference type="Proteomes" id="UP000075714"/>
    </source>
</evidence>
<evidence type="ECO:0000256" key="1">
    <source>
        <dbReference type="SAM" id="SignalP"/>
    </source>
</evidence>